<evidence type="ECO:0000313" key="2">
    <source>
        <dbReference type="EMBL" id="BAD84206.1"/>
    </source>
</evidence>
<dbReference type="PhylomeDB" id="Q5JEB4"/>
<dbReference type="GeneID" id="78446517"/>
<name>Q5JEB4_THEKO</name>
<dbReference type="Proteomes" id="UP000000536">
    <property type="component" value="Chromosome"/>
</dbReference>
<dbReference type="EMBL" id="AP006878">
    <property type="protein sequence ID" value="BAD84206.1"/>
    <property type="molecule type" value="Genomic_DNA"/>
</dbReference>
<dbReference type="Pfam" id="PF04014">
    <property type="entry name" value="MazE_antitoxin"/>
    <property type="match status" value="1"/>
</dbReference>
<gene>
    <name evidence="2" type="ordered locus">TK0017</name>
</gene>
<organism evidence="2 3">
    <name type="scientific">Thermococcus kodakarensis (strain ATCC BAA-918 / JCM 12380 / KOD1)</name>
    <name type="common">Pyrococcus kodakaraensis (strain KOD1)</name>
    <dbReference type="NCBI Taxonomy" id="69014"/>
    <lineage>
        <taxon>Archaea</taxon>
        <taxon>Methanobacteriati</taxon>
        <taxon>Methanobacteriota</taxon>
        <taxon>Thermococci</taxon>
        <taxon>Thermococcales</taxon>
        <taxon>Thermococcaceae</taxon>
        <taxon>Thermococcus</taxon>
    </lineage>
</organism>
<dbReference type="PATRIC" id="fig|69014.16.peg.17"/>
<dbReference type="RefSeq" id="WP_011248972.1">
    <property type="nucleotide sequence ID" value="NC_006624.1"/>
</dbReference>
<dbReference type="KEGG" id="tko:TK0017"/>
<dbReference type="Gene3D" id="2.10.260.10">
    <property type="match status" value="1"/>
</dbReference>
<dbReference type="EnsemblBacteria" id="BAD84206">
    <property type="protein sequence ID" value="BAD84206"/>
    <property type="gene ID" value="TK0017"/>
</dbReference>
<keyword evidence="3" id="KW-1185">Reference proteome</keyword>
<dbReference type="InterPro" id="IPR037914">
    <property type="entry name" value="SpoVT-AbrB_sf"/>
</dbReference>
<reference evidence="2 3" key="1">
    <citation type="journal article" date="2005" name="Genome Res.">
        <title>Complete genome sequence of the hyperthermophilic archaeon Thermococcus kodakaraensis KOD1 and comparison with Pyrococcus genomes.</title>
        <authorList>
            <person name="Fukui T."/>
            <person name="Atomi H."/>
            <person name="Kanai T."/>
            <person name="Matsumi R."/>
            <person name="Fujiwara S."/>
            <person name="Imanaka T."/>
        </authorList>
    </citation>
    <scope>NUCLEOTIDE SEQUENCE [LARGE SCALE GENOMIC DNA]</scope>
    <source>
        <strain evidence="3">ATCC BAA-918 / JCM 12380 / KOD1</strain>
    </source>
</reference>
<dbReference type="PROSITE" id="PS51740">
    <property type="entry name" value="SPOVT_ABRB"/>
    <property type="match status" value="1"/>
</dbReference>
<dbReference type="STRING" id="69014.TK0017"/>
<dbReference type="eggNOG" id="arCOG04480">
    <property type="taxonomic scope" value="Archaea"/>
</dbReference>
<sequence length="71" mass="8526">MEVVVKRIDAQGRLHLPKELREKLGDEVIIVDLGDRVEVLPRRKANLKKFFDSVEVEELKEWEELKRELWE</sequence>
<evidence type="ECO:0000313" key="3">
    <source>
        <dbReference type="Proteomes" id="UP000000536"/>
    </source>
</evidence>
<dbReference type="OrthoDB" id="28233at2157"/>
<accession>Q5JEB4</accession>
<feature type="domain" description="SpoVT-AbrB" evidence="1">
    <location>
        <begin position="3"/>
        <end position="44"/>
    </location>
</feature>
<protein>
    <submittedName>
        <fullName evidence="2">Predicted transcription regulator, SpoVT/AbrB family</fullName>
    </submittedName>
</protein>
<dbReference type="AlphaFoldDB" id="Q5JEB4"/>
<dbReference type="HOGENOM" id="CLU_173007_2_0_2"/>
<evidence type="ECO:0000259" key="1">
    <source>
        <dbReference type="PROSITE" id="PS51740"/>
    </source>
</evidence>
<dbReference type="InParanoid" id="Q5JEB4"/>
<dbReference type="SMART" id="SM00966">
    <property type="entry name" value="SpoVT_AbrB"/>
    <property type="match status" value="1"/>
</dbReference>
<dbReference type="SUPFAM" id="SSF89447">
    <property type="entry name" value="AbrB/MazE/MraZ-like"/>
    <property type="match status" value="1"/>
</dbReference>
<dbReference type="GO" id="GO:0003677">
    <property type="term" value="F:DNA binding"/>
    <property type="evidence" value="ECO:0007669"/>
    <property type="project" value="InterPro"/>
</dbReference>
<proteinExistence type="predicted"/>
<dbReference type="InterPro" id="IPR007159">
    <property type="entry name" value="SpoVT-AbrB_dom"/>
</dbReference>